<evidence type="ECO:0000259" key="5">
    <source>
        <dbReference type="Pfam" id="PF01814"/>
    </source>
</evidence>
<evidence type="ECO:0000256" key="2">
    <source>
        <dbReference type="ARBA" id="ARBA00022490"/>
    </source>
</evidence>
<dbReference type="PANTHER" id="PTHR36438">
    <property type="entry name" value="IRON-SULFUR CLUSTER REPAIR PROTEIN YTFE"/>
    <property type="match status" value="1"/>
</dbReference>
<protein>
    <submittedName>
        <fullName evidence="6">Hemerythrin domain-containing protein</fullName>
    </submittedName>
</protein>
<reference evidence="6" key="2">
    <citation type="journal article" date="2021" name="PeerJ">
        <title>Extensive microbial diversity within the chicken gut microbiome revealed by metagenomics and culture.</title>
        <authorList>
            <person name="Gilroy R."/>
            <person name="Ravi A."/>
            <person name="Getino M."/>
            <person name="Pursley I."/>
            <person name="Horton D.L."/>
            <person name="Alikhan N.F."/>
            <person name="Baker D."/>
            <person name="Gharbi K."/>
            <person name="Hall N."/>
            <person name="Watson M."/>
            <person name="Adriaenssens E.M."/>
            <person name="Foster-Nyarko E."/>
            <person name="Jarju S."/>
            <person name="Secka A."/>
            <person name="Antonio M."/>
            <person name="Oren A."/>
            <person name="Chaudhuri R.R."/>
            <person name="La Ragione R."/>
            <person name="Hildebrand F."/>
            <person name="Pallen M.J."/>
        </authorList>
    </citation>
    <scope>NUCLEOTIDE SEQUENCE</scope>
    <source>
        <strain evidence="6">B1-13419</strain>
    </source>
</reference>
<dbReference type="PANTHER" id="PTHR36438:SF1">
    <property type="entry name" value="IRON-SULFUR CLUSTER REPAIR PROTEIN YTFE"/>
    <property type="match status" value="1"/>
</dbReference>
<dbReference type="InterPro" id="IPR019903">
    <property type="entry name" value="RIC_family"/>
</dbReference>
<comment type="caution">
    <text evidence="6">The sequence shown here is derived from an EMBL/GenBank/DDBJ whole genome shotgun (WGS) entry which is preliminary data.</text>
</comment>
<evidence type="ECO:0000256" key="1">
    <source>
        <dbReference type="ARBA" id="ARBA00004496"/>
    </source>
</evidence>
<accession>A0A9D9IM35</accession>
<evidence type="ECO:0000256" key="3">
    <source>
        <dbReference type="ARBA" id="ARBA00022723"/>
    </source>
</evidence>
<dbReference type="Gene3D" id="1.20.120.520">
    <property type="entry name" value="nmb1532 protein domain like"/>
    <property type="match status" value="1"/>
</dbReference>
<evidence type="ECO:0000313" key="7">
    <source>
        <dbReference type="Proteomes" id="UP000823757"/>
    </source>
</evidence>
<feature type="domain" description="Hemerythrin-like" evidence="5">
    <location>
        <begin position="104"/>
        <end position="233"/>
    </location>
</feature>
<evidence type="ECO:0000256" key="4">
    <source>
        <dbReference type="ARBA" id="ARBA00023004"/>
    </source>
</evidence>
<dbReference type="Pfam" id="PF01814">
    <property type="entry name" value="Hemerythrin"/>
    <property type="match status" value="1"/>
</dbReference>
<dbReference type="GO" id="GO:0005737">
    <property type="term" value="C:cytoplasm"/>
    <property type="evidence" value="ECO:0007669"/>
    <property type="project" value="UniProtKB-SubCell"/>
</dbReference>
<name>A0A9D9IM35_9BACT</name>
<dbReference type="EMBL" id="JADIMD010000092">
    <property type="protein sequence ID" value="MBO8474810.1"/>
    <property type="molecule type" value="Genomic_DNA"/>
</dbReference>
<keyword evidence="2" id="KW-0963">Cytoplasm</keyword>
<comment type="subcellular location">
    <subcellularLocation>
        <location evidence="1">Cytoplasm</location>
    </subcellularLocation>
</comment>
<dbReference type="InterPro" id="IPR012312">
    <property type="entry name" value="Hemerythrin-like"/>
</dbReference>
<keyword evidence="3" id="KW-0479">Metal-binding</keyword>
<evidence type="ECO:0000313" key="6">
    <source>
        <dbReference type="EMBL" id="MBO8474810.1"/>
    </source>
</evidence>
<keyword evidence="4" id="KW-0408">Iron</keyword>
<dbReference type="Proteomes" id="UP000823757">
    <property type="component" value="Unassembled WGS sequence"/>
</dbReference>
<dbReference type="GO" id="GO:0046872">
    <property type="term" value="F:metal ion binding"/>
    <property type="evidence" value="ECO:0007669"/>
    <property type="project" value="UniProtKB-KW"/>
</dbReference>
<sequence length="242" mass="27937">MTGYSDRIDMMRQEMTITPSMKLADLIELNYKLLDVLSRLGIGLGFGERTIADACEAHNIGKSSFVLICNEYTFEGYVPSEELLMSANASDIMNYLHNSHLSYMDGEMERLRASLAVLLQPTDAGQKRVVENFFMEYRKEVKNHFDYEENVVFPYVNALMGGRRQAGYSIGQFEKNHSNIDEKLNDLKNIVMKYLPDICDPVLRNDVLYHIFCLEDDLRHHTLIEDNVLVPLVGILERERRK</sequence>
<gene>
    <name evidence="6" type="ORF">IAB91_05930</name>
</gene>
<dbReference type="AlphaFoldDB" id="A0A9D9IM35"/>
<proteinExistence type="predicted"/>
<reference evidence="6" key="1">
    <citation type="submission" date="2020-10" db="EMBL/GenBank/DDBJ databases">
        <authorList>
            <person name="Gilroy R."/>
        </authorList>
    </citation>
    <scope>NUCLEOTIDE SEQUENCE</scope>
    <source>
        <strain evidence="6">B1-13419</strain>
    </source>
</reference>
<organism evidence="6 7">
    <name type="scientific">Candidatus Cryptobacteroides faecigallinarum</name>
    <dbReference type="NCBI Taxonomy" id="2840763"/>
    <lineage>
        <taxon>Bacteria</taxon>
        <taxon>Pseudomonadati</taxon>
        <taxon>Bacteroidota</taxon>
        <taxon>Bacteroidia</taxon>
        <taxon>Bacteroidales</taxon>
        <taxon>Candidatus Cryptobacteroides</taxon>
    </lineage>
</organism>